<dbReference type="EMBL" id="LN854557">
    <property type="protein sequence ID" value="CRL46793.1"/>
    <property type="molecule type" value="Genomic_DNA"/>
</dbReference>
<reference evidence="1 2" key="1">
    <citation type="submission" date="2015-05" db="EMBL/GenBank/DDBJ databases">
        <authorList>
            <person name="Goodhead I."/>
        </authorList>
    </citation>
    <scope>NUCLEOTIDE SEQUENCE [LARGE SCALE GENOMIC DNA]</scope>
    <source>
        <strain evidence="2">morsitans</strain>
    </source>
</reference>
<proteinExistence type="predicted"/>
<dbReference type="Proteomes" id="UP000245838">
    <property type="component" value="Chromosome sggmmb4_Chromosome"/>
</dbReference>
<evidence type="ECO:0000313" key="2">
    <source>
        <dbReference type="Proteomes" id="UP000245838"/>
    </source>
</evidence>
<protein>
    <submittedName>
        <fullName evidence="1">Uncharacterized protein</fullName>
    </submittedName>
</protein>
<organism evidence="1 2">
    <name type="scientific">Sodalis glossinidius (strain morsitans)</name>
    <dbReference type="NCBI Taxonomy" id="343509"/>
    <lineage>
        <taxon>Bacteria</taxon>
        <taxon>Pseudomonadati</taxon>
        <taxon>Pseudomonadota</taxon>
        <taxon>Gammaproteobacteria</taxon>
        <taxon>Enterobacterales</taxon>
        <taxon>Bruguierivoracaceae</taxon>
        <taxon>Sodalis</taxon>
    </lineage>
</organism>
<dbReference type="AlphaFoldDB" id="A0A193QNW1"/>
<gene>
    <name evidence="1" type="ORF">SGGMMB4_05705</name>
</gene>
<evidence type="ECO:0000313" key="1">
    <source>
        <dbReference type="EMBL" id="CRL46793.1"/>
    </source>
</evidence>
<sequence length="71" mass="8114">MLIRNGVVTLMVSVWPILRPTSWRNKRPYFLPQQSIMTVAGIVSAISQRFPDFPLGLVYQSLVGPEHPSYR</sequence>
<accession>A0A193QNW1</accession>
<name>A0A193QNW1_SODGM</name>